<comment type="caution">
    <text evidence="2">The sequence shown here is derived from an EMBL/GenBank/DDBJ whole genome shotgun (WGS) entry which is preliminary data.</text>
</comment>
<evidence type="ECO:0000313" key="2">
    <source>
        <dbReference type="EMBL" id="KJU86276.1"/>
    </source>
</evidence>
<dbReference type="InterPro" id="IPR011460">
    <property type="entry name" value="Lcl_C"/>
</dbReference>
<sequence>MFGFNSETRAGSLDAPAAPTAAGSAMYTLEDIYQRLSAGTAGTKRAGAFTEPLAGPTAGTGHTLDEVMGLAPTVDAAGAVTTNVLSGKTFWGLTSGAWGLRTGTMTDRGSPGLTCSATTALSLSSGYYGGGTVALDSSFASKIKSGEQVCGLTGTMYPSSVVASGSWPNPRFTITYCQPNTACASQVGDCDGNSTTDVVMDNLTGVMWSRNANINSMDTWANQGTYMATLNAFPGICGYVDWRMPTREELASLVDARYASPAVPNTAGTVQWTSATPFVDVQSNNYWSSTESSASSATDAWSVDITDGKVSINAKASTYHLWVVRP</sequence>
<name>A0A0F3GWK4_9BACT</name>
<gene>
    <name evidence="2" type="ORF">MBAV_001530</name>
</gene>
<evidence type="ECO:0000259" key="1">
    <source>
        <dbReference type="Pfam" id="PF07603"/>
    </source>
</evidence>
<protein>
    <submittedName>
        <fullName evidence="2">Protein containing DUF1566</fullName>
    </submittedName>
</protein>
<dbReference type="Proteomes" id="UP000033423">
    <property type="component" value="Unassembled WGS sequence"/>
</dbReference>
<proteinExistence type="predicted"/>
<dbReference type="AlphaFoldDB" id="A0A0F3GWK4"/>
<dbReference type="Pfam" id="PF07603">
    <property type="entry name" value="Lcl_C"/>
    <property type="match status" value="1"/>
</dbReference>
<dbReference type="EMBL" id="LACI01000663">
    <property type="protein sequence ID" value="KJU86276.1"/>
    <property type="molecule type" value="Genomic_DNA"/>
</dbReference>
<keyword evidence="3" id="KW-1185">Reference proteome</keyword>
<organism evidence="2 3">
    <name type="scientific">Candidatus Magnetobacterium bavaricum</name>
    <dbReference type="NCBI Taxonomy" id="29290"/>
    <lineage>
        <taxon>Bacteria</taxon>
        <taxon>Pseudomonadati</taxon>
        <taxon>Nitrospirota</taxon>
        <taxon>Thermodesulfovibrionia</taxon>
        <taxon>Thermodesulfovibrionales</taxon>
        <taxon>Candidatus Magnetobacteriaceae</taxon>
        <taxon>Candidatus Magnetobacterium</taxon>
    </lineage>
</organism>
<feature type="domain" description="Lcl C-terminal" evidence="1">
    <location>
        <begin position="198"/>
        <end position="325"/>
    </location>
</feature>
<reference evidence="2 3" key="1">
    <citation type="submission" date="2015-02" db="EMBL/GenBank/DDBJ databases">
        <title>Single-cell genomics of uncultivated deep-branching MTB reveals a conserved set of magnetosome genes.</title>
        <authorList>
            <person name="Kolinko S."/>
            <person name="Richter M."/>
            <person name="Glockner F.O."/>
            <person name="Brachmann A."/>
            <person name="Schuler D."/>
        </authorList>
    </citation>
    <scope>NUCLEOTIDE SEQUENCE [LARGE SCALE GENOMIC DNA]</scope>
    <source>
        <strain evidence="2">TM-1</strain>
    </source>
</reference>
<evidence type="ECO:0000313" key="3">
    <source>
        <dbReference type="Proteomes" id="UP000033423"/>
    </source>
</evidence>
<accession>A0A0F3GWK4</accession>